<dbReference type="Proteomes" id="UP000627292">
    <property type="component" value="Unassembled WGS sequence"/>
</dbReference>
<name>A0A917ILH9_9BACT</name>
<gene>
    <name evidence="1" type="ORF">GCM10011379_01360</name>
</gene>
<keyword evidence="2" id="KW-1185">Reference proteome</keyword>
<reference evidence="1" key="2">
    <citation type="submission" date="2020-09" db="EMBL/GenBank/DDBJ databases">
        <authorList>
            <person name="Sun Q."/>
            <person name="Zhou Y."/>
        </authorList>
    </citation>
    <scope>NUCLEOTIDE SEQUENCE</scope>
    <source>
        <strain evidence="1">CGMCC 1.15290</strain>
    </source>
</reference>
<dbReference type="EMBL" id="BMIB01000001">
    <property type="protein sequence ID" value="GGH57081.1"/>
    <property type="molecule type" value="Genomic_DNA"/>
</dbReference>
<accession>A0A917ILH9</accession>
<proteinExistence type="predicted"/>
<dbReference type="RefSeq" id="WP_188949695.1">
    <property type="nucleotide sequence ID" value="NZ_BMIB01000001.1"/>
</dbReference>
<reference evidence="1" key="1">
    <citation type="journal article" date="2014" name="Int. J. Syst. Evol. Microbiol.">
        <title>Complete genome sequence of Corynebacterium casei LMG S-19264T (=DSM 44701T), isolated from a smear-ripened cheese.</title>
        <authorList>
            <consortium name="US DOE Joint Genome Institute (JGI-PGF)"/>
            <person name="Walter F."/>
            <person name="Albersmeier A."/>
            <person name="Kalinowski J."/>
            <person name="Ruckert C."/>
        </authorList>
    </citation>
    <scope>NUCLEOTIDE SEQUENCE</scope>
    <source>
        <strain evidence="1">CGMCC 1.15290</strain>
    </source>
</reference>
<comment type="caution">
    <text evidence="1">The sequence shown here is derived from an EMBL/GenBank/DDBJ whole genome shotgun (WGS) entry which is preliminary data.</text>
</comment>
<evidence type="ECO:0000313" key="2">
    <source>
        <dbReference type="Proteomes" id="UP000627292"/>
    </source>
</evidence>
<sequence length="342" mass="38893">MEAFSNYPQGASLDNALTKLTAYVYDVMDGKTGQDSDTIHTCIRSVGREISAQIMCECVHKRNAEKDDTINHVRSCLVVHRDSIFHRSRALFKGQEEPGYVKALCSGLRKIEGEISGGWFVHCSKNIKVADRDTKEARHEVANKSRRLLKPLRNVLADETLALMALRPLKQFHSNRHGVVTFETFERIHDYALELEELVLAQPQASAAVFAGKRTLIDHQLLDLLRNSGYFTAGQLPEEPEEETEWEIPADSKTGKIPRLILNETIAFIAGLFRVFKGVDFIGNINMAELKRLLVSLIQTPTTEQTTEEFFDKGYKNISDHTRKNLIIFLKKCIRWLEDYKG</sequence>
<protein>
    <submittedName>
        <fullName evidence="1">Uncharacterized protein</fullName>
    </submittedName>
</protein>
<organism evidence="1 2">
    <name type="scientific">Filimonas zeae</name>
    <dbReference type="NCBI Taxonomy" id="1737353"/>
    <lineage>
        <taxon>Bacteria</taxon>
        <taxon>Pseudomonadati</taxon>
        <taxon>Bacteroidota</taxon>
        <taxon>Chitinophagia</taxon>
        <taxon>Chitinophagales</taxon>
        <taxon>Chitinophagaceae</taxon>
        <taxon>Filimonas</taxon>
    </lineage>
</organism>
<dbReference type="AlphaFoldDB" id="A0A917ILH9"/>
<evidence type="ECO:0000313" key="1">
    <source>
        <dbReference type="EMBL" id="GGH57081.1"/>
    </source>
</evidence>